<feature type="compositionally biased region" description="Pro residues" evidence="5">
    <location>
        <begin position="224"/>
        <end position="250"/>
    </location>
</feature>
<dbReference type="InterPro" id="IPR020472">
    <property type="entry name" value="WD40_PAC1"/>
</dbReference>
<feature type="compositionally biased region" description="Basic and acidic residues" evidence="5">
    <location>
        <begin position="475"/>
        <end position="486"/>
    </location>
</feature>
<evidence type="ECO:0000313" key="7">
    <source>
        <dbReference type="Proteomes" id="UP000440578"/>
    </source>
</evidence>
<feature type="compositionally biased region" description="Pro residues" evidence="5">
    <location>
        <begin position="325"/>
        <end position="339"/>
    </location>
</feature>
<dbReference type="InterPro" id="IPR040324">
    <property type="entry name" value="WDR44/Dgr2"/>
</dbReference>
<dbReference type="PROSITE" id="PS50294">
    <property type="entry name" value="WD_REPEATS_REGION"/>
    <property type="match status" value="3"/>
</dbReference>
<sequence length="778" mass="84425">MSTGFSLQVDSCLSDSAIMSSESEVDDFFDAMDESPGGKSQTLKASRPVIAAQVSSDSIDDSSESTSGSKSTEAAVAATPAEAAAELEARRTKLRRLRKCVTGDEEVAEPPSPHGSQTDSVEGVAARSSHPFRKVEHDAQSMVSQMSLGKVGRIMAGLDDIDGPAGRPPSAAASSTPPPAADAAPAPAPAQADVPPQAQRAAAELMPPPPAPPPPPPEAERGAEPPPAAAQPPVEPVPPSPPPPSLPLPVPDIVSSVKLAGPRPASPPPPPPPPLLPPPPQDSAAPPVAPPRRRKKRPPQDGARDSASSLGSAPPEEPPREPPREPAPARPRTSPPPARRGPELRPPHSATGSLRQRRRGLTDRRAQLTPDCDQEFSLDIRSATKGQYVVKPQVKEAQEFLRSHEIQTNIFVKTKTDSGRPLTDKEILDQVSVLNLDTGERIPLSVAEEKLPACINPLSLQIMRMTSEYISTSSLEKDGSDDDKKSLVIPPAEEQVEQGGVRKKTAQFRRFLGRTVNKARDRAEVIAQKMSHVRHREERDAFESLDGVADAHTVIRVPMKASSSHKGPYEFDQLLFVQDFKSEHIGPVWCMKFSACGRLLATAGQDHVLRVWVLKSAYHYFCDMRTKYSAEKVSPTPSQESLVSHHSSEEPLASVDATCEEEAYAPFMSRPLCKYTGHTADLLDISWSKNYFILSSSMDKTVRLWHISRKECLCCFQHIEFVTAIAFHPKDDRYFLSGSLDGKLRLWNIPDKKVALWNELDGQAKLITAANFCQFSLG</sequence>
<dbReference type="OrthoDB" id="1932312at2759"/>
<feature type="repeat" description="WD" evidence="4">
    <location>
        <begin position="715"/>
        <end position="749"/>
    </location>
</feature>
<feature type="region of interest" description="Disordered" evidence="5">
    <location>
        <begin position="101"/>
        <end position="368"/>
    </location>
</feature>
<keyword evidence="2 4" id="KW-0853">WD repeat</keyword>
<dbReference type="PANTHER" id="PTHR14221">
    <property type="entry name" value="WD REPEAT DOMAIN 44"/>
    <property type="match status" value="1"/>
</dbReference>
<evidence type="ECO:0000256" key="2">
    <source>
        <dbReference type="ARBA" id="ARBA00022574"/>
    </source>
</evidence>
<reference evidence="6 7" key="1">
    <citation type="submission" date="2019-07" db="EMBL/GenBank/DDBJ databases">
        <title>Draft genome assembly of a fouling barnacle, Amphibalanus amphitrite (Darwin, 1854): The first reference genome for Thecostraca.</title>
        <authorList>
            <person name="Kim W."/>
        </authorList>
    </citation>
    <scope>NUCLEOTIDE SEQUENCE [LARGE SCALE GENOMIC DNA]</scope>
    <source>
        <strain evidence="6">SNU_AA5</strain>
        <tissue evidence="6">Soma without cirri and trophi</tissue>
    </source>
</reference>
<name>A0A6A4V7F7_AMPAM</name>
<dbReference type="SMART" id="SM00320">
    <property type="entry name" value="WD40"/>
    <property type="match status" value="3"/>
</dbReference>
<feature type="repeat" description="WD" evidence="4">
    <location>
        <begin position="581"/>
        <end position="612"/>
    </location>
</feature>
<dbReference type="SUPFAM" id="SSF50978">
    <property type="entry name" value="WD40 repeat-like"/>
    <property type="match status" value="1"/>
</dbReference>
<dbReference type="PANTHER" id="PTHR14221:SF0">
    <property type="entry name" value="WD REPEAT-CONTAINING PROTEIN 44"/>
    <property type="match status" value="1"/>
</dbReference>
<organism evidence="6 7">
    <name type="scientific">Amphibalanus amphitrite</name>
    <name type="common">Striped barnacle</name>
    <name type="synonym">Balanus amphitrite</name>
    <dbReference type="NCBI Taxonomy" id="1232801"/>
    <lineage>
        <taxon>Eukaryota</taxon>
        <taxon>Metazoa</taxon>
        <taxon>Ecdysozoa</taxon>
        <taxon>Arthropoda</taxon>
        <taxon>Crustacea</taxon>
        <taxon>Multicrustacea</taxon>
        <taxon>Cirripedia</taxon>
        <taxon>Thoracica</taxon>
        <taxon>Thoracicalcarea</taxon>
        <taxon>Balanomorpha</taxon>
        <taxon>Balanoidea</taxon>
        <taxon>Balanidae</taxon>
        <taxon>Amphibalaninae</taxon>
        <taxon>Amphibalanus</taxon>
    </lineage>
</organism>
<gene>
    <name evidence="6" type="primary">WDR44_0</name>
    <name evidence="6" type="ORF">FJT64_009768</name>
</gene>
<dbReference type="InterPro" id="IPR015943">
    <property type="entry name" value="WD40/YVTN_repeat-like_dom_sf"/>
</dbReference>
<feature type="compositionally biased region" description="Low complexity" evidence="5">
    <location>
        <begin position="64"/>
        <end position="86"/>
    </location>
</feature>
<feature type="compositionally biased region" description="Pro residues" evidence="5">
    <location>
        <begin position="264"/>
        <end position="281"/>
    </location>
</feature>
<feature type="compositionally biased region" description="Pro residues" evidence="5">
    <location>
        <begin position="206"/>
        <end position="217"/>
    </location>
</feature>
<feature type="region of interest" description="Disordered" evidence="5">
    <location>
        <begin position="29"/>
        <end position="87"/>
    </location>
</feature>
<evidence type="ECO:0000256" key="4">
    <source>
        <dbReference type="PROSITE-ProRule" id="PRU00221"/>
    </source>
</evidence>
<dbReference type="InterPro" id="IPR001680">
    <property type="entry name" value="WD40_rpt"/>
</dbReference>
<dbReference type="PRINTS" id="PR00320">
    <property type="entry name" value="GPROTEINBRPT"/>
</dbReference>
<dbReference type="InterPro" id="IPR036322">
    <property type="entry name" value="WD40_repeat_dom_sf"/>
</dbReference>
<protein>
    <recommendedName>
        <fullName evidence="1">WD repeat-containing protein 44</fullName>
    </recommendedName>
</protein>
<feature type="repeat" description="WD" evidence="4">
    <location>
        <begin position="675"/>
        <end position="708"/>
    </location>
</feature>
<dbReference type="Gene3D" id="2.130.10.10">
    <property type="entry name" value="YVTN repeat-like/Quinoprotein amine dehydrogenase"/>
    <property type="match status" value="2"/>
</dbReference>
<feature type="region of interest" description="Disordered" evidence="5">
    <location>
        <begin position="473"/>
        <end position="500"/>
    </location>
</feature>
<evidence type="ECO:0000256" key="3">
    <source>
        <dbReference type="ARBA" id="ARBA00022737"/>
    </source>
</evidence>
<evidence type="ECO:0000256" key="5">
    <source>
        <dbReference type="SAM" id="MobiDB-lite"/>
    </source>
</evidence>
<dbReference type="Pfam" id="PF00400">
    <property type="entry name" value="WD40"/>
    <property type="match status" value="3"/>
</dbReference>
<dbReference type="Proteomes" id="UP000440578">
    <property type="component" value="Unassembled WGS sequence"/>
</dbReference>
<accession>A0A6A4V7F7</accession>
<evidence type="ECO:0000313" key="6">
    <source>
        <dbReference type="EMBL" id="KAF0292197.1"/>
    </source>
</evidence>
<keyword evidence="3" id="KW-0677">Repeat</keyword>
<proteinExistence type="predicted"/>
<feature type="compositionally biased region" description="Low complexity" evidence="5">
    <location>
        <begin position="163"/>
        <end position="205"/>
    </location>
</feature>
<evidence type="ECO:0000256" key="1">
    <source>
        <dbReference type="ARBA" id="ARBA00021207"/>
    </source>
</evidence>
<keyword evidence="7" id="KW-1185">Reference proteome</keyword>
<comment type="caution">
    <text evidence="6">The sequence shown here is derived from an EMBL/GenBank/DDBJ whole genome shotgun (WGS) entry which is preliminary data.</text>
</comment>
<dbReference type="AlphaFoldDB" id="A0A6A4V7F7"/>
<dbReference type="EMBL" id="VIIS01001829">
    <property type="protein sequence ID" value="KAF0292197.1"/>
    <property type="molecule type" value="Genomic_DNA"/>
</dbReference>
<dbReference type="PROSITE" id="PS50082">
    <property type="entry name" value="WD_REPEATS_2"/>
    <property type="match status" value="3"/>
</dbReference>